<evidence type="ECO:0000259" key="1">
    <source>
        <dbReference type="PROSITE" id="PS50883"/>
    </source>
</evidence>
<dbReference type="Gene3D" id="3.20.20.450">
    <property type="entry name" value="EAL domain"/>
    <property type="match status" value="1"/>
</dbReference>
<dbReference type="EMBL" id="MF600313">
    <property type="protein sequence ID" value="AVN58392.1"/>
    <property type="molecule type" value="Genomic_DNA"/>
</dbReference>
<gene>
    <name evidence="3" type="ORF">B5P44_p00097</name>
</gene>
<dbReference type="InterPro" id="IPR001633">
    <property type="entry name" value="EAL_dom"/>
</dbReference>
<dbReference type="NCBIfam" id="TIGR00254">
    <property type="entry name" value="GGDEF"/>
    <property type="match status" value="1"/>
</dbReference>
<proteinExistence type="predicted"/>
<dbReference type="Gene3D" id="3.30.70.270">
    <property type="match status" value="1"/>
</dbReference>
<dbReference type="SMART" id="SM00267">
    <property type="entry name" value="GGDEF"/>
    <property type="match status" value="1"/>
</dbReference>
<dbReference type="CDD" id="cd01949">
    <property type="entry name" value="GGDEF"/>
    <property type="match status" value="1"/>
</dbReference>
<dbReference type="CDD" id="cd01948">
    <property type="entry name" value="EAL"/>
    <property type="match status" value="1"/>
</dbReference>
<dbReference type="RefSeq" id="WP_155921854.1">
    <property type="nucleotide sequence ID" value="NZ_MF600313.1"/>
</dbReference>
<dbReference type="PANTHER" id="PTHR44757:SF2">
    <property type="entry name" value="BIOFILM ARCHITECTURE MAINTENANCE PROTEIN MBAA"/>
    <property type="match status" value="1"/>
</dbReference>
<geneLocation type="plasmid" evidence="3">
    <name>pCBMA213_1</name>
</geneLocation>
<reference evidence="3" key="1">
    <citation type="journal article" date="2018" name="Front. Microbiol.">
        <title>Beyond the Limits: tRNA Array Units in Mycobacterium Genomes.</title>
        <authorList>
            <person name="Morgado S.M."/>
            <person name="Vicente A.C."/>
        </authorList>
    </citation>
    <scope>NUCLEOTIDE SEQUENCE</scope>
    <source>
        <strain evidence="3">CBMA 213</strain>
        <plasmid evidence="3">pCBMA213_1</plasmid>
    </source>
</reference>
<dbReference type="PROSITE" id="PS50883">
    <property type="entry name" value="EAL"/>
    <property type="match status" value="1"/>
</dbReference>
<dbReference type="Pfam" id="PF01590">
    <property type="entry name" value="GAF"/>
    <property type="match status" value="1"/>
</dbReference>
<dbReference type="Pfam" id="PF00990">
    <property type="entry name" value="GGDEF"/>
    <property type="match status" value="1"/>
</dbReference>
<dbReference type="SMART" id="SM00052">
    <property type="entry name" value="EAL"/>
    <property type="match status" value="1"/>
</dbReference>
<dbReference type="InterPro" id="IPR003018">
    <property type="entry name" value="GAF"/>
</dbReference>
<dbReference type="InterPro" id="IPR029787">
    <property type="entry name" value="Nucleotide_cyclase"/>
</dbReference>
<protein>
    <submittedName>
        <fullName evidence="3">Putative signaling protein</fullName>
    </submittedName>
</protein>
<dbReference type="InterPro" id="IPR035919">
    <property type="entry name" value="EAL_sf"/>
</dbReference>
<organism evidence="3">
    <name type="scientific">Mycolicibacterium sp. CBMA 213</name>
    <dbReference type="NCBI Taxonomy" id="1968788"/>
    <lineage>
        <taxon>Bacteria</taxon>
        <taxon>Bacillati</taxon>
        <taxon>Actinomycetota</taxon>
        <taxon>Actinomycetes</taxon>
        <taxon>Mycobacteriales</taxon>
        <taxon>Mycobacteriaceae</taxon>
        <taxon>Mycolicibacterium</taxon>
    </lineage>
</organism>
<evidence type="ECO:0000313" key="3">
    <source>
        <dbReference type="EMBL" id="AVN58392.1"/>
    </source>
</evidence>
<dbReference type="InterPro" id="IPR052155">
    <property type="entry name" value="Biofilm_reg_signaling"/>
</dbReference>
<feature type="domain" description="EAL" evidence="1">
    <location>
        <begin position="343"/>
        <end position="597"/>
    </location>
</feature>
<dbReference type="SUPFAM" id="SSF55781">
    <property type="entry name" value="GAF domain-like"/>
    <property type="match status" value="1"/>
</dbReference>
<dbReference type="PANTHER" id="PTHR44757">
    <property type="entry name" value="DIGUANYLATE CYCLASE DGCP"/>
    <property type="match status" value="1"/>
</dbReference>
<dbReference type="PROSITE" id="PS50887">
    <property type="entry name" value="GGDEF"/>
    <property type="match status" value="1"/>
</dbReference>
<dbReference type="AlphaFoldDB" id="A0A343VR68"/>
<keyword evidence="3" id="KW-0614">Plasmid</keyword>
<evidence type="ECO:0000259" key="2">
    <source>
        <dbReference type="PROSITE" id="PS50887"/>
    </source>
</evidence>
<sequence>MFSHHNTLGELIADTAQKLHSGATDGLDALSKEVLAGIGRFFALDAAFLWHNKHNLGATELIAQWPARKCVSDSDPAFALAEDLDEPAVLRLTAQSEGFHARITPGTSAPDILSIAVAPLIPPGGGAVGNLELIRYGHHEWLAKDLDALTMLAAVFAHAKLRTDREREMKRLSEQDSLTGLWNRRKLIQHLELRLSHGALDPVAILYISPDRLRTVNAVLGHAAGDQLMTHLSNQVRAQMGDSAFIARPSDDEIAVVLDGPGSHRHAEAFAQQLRDKLRGRIIVETERIHSTMSIAVAVGFPGRHSASDLMSHVSHTLSTIRAAGGNHIATFNDDLAETFYERTDIELKLHRAIEDEELVLFFQPEADLRTGAIVALESLAQWNHPTRGQLPPEQFMPVAEATNQAAILGRRILWLCCEQLHDWRSKHLAQSIIMRIKLSPAQVLTENFVTYLMRTLDHFQLPAHALSLEFPESDVFYESSASATLRDLKATGVGLTLADFGTGYGSLAGLKSLPFDTLKIDESFVQFLPDDDGNAAIIALISTLSQEFELDLVASGLQHYADAEALVGLGCGQAQGPLVSAPLDVDATTTLLEQPLIPHVKLGTNGN</sequence>
<dbReference type="InterPro" id="IPR000160">
    <property type="entry name" value="GGDEF_dom"/>
</dbReference>
<dbReference type="InterPro" id="IPR043128">
    <property type="entry name" value="Rev_trsase/Diguanyl_cyclase"/>
</dbReference>
<dbReference type="Pfam" id="PF00563">
    <property type="entry name" value="EAL"/>
    <property type="match status" value="1"/>
</dbReference>
<accession>A0A343VR68</accession>
<name>A0A343VR68_9MYCO</name>
<dbReference type="SUPFAM" id="SSF141868">
    <property type="entry name" value="EAL domain-like"/>
    <property type="match status" value="1"/>
</dbReference>
<dbReference type="SUPFAM" id="SSF55073">
    <property type="entry name" value="Nucleotide cyclase"/>
    <property type="match status" value="1"/>
</dbReference>
<dbReference type="SMART" id="SM00065">
    <property type="entry name" value="GAF"/>
    <property type="match status" value="1"/>
</dbReference>
<feature type="domain" description="GGDEF" evidence="2">
    <location>
        <begin position="201"/>
        <end position="334"/>
    </location>
</feature>